<keyword evidence="9" id="KW-1199">Hemostasis impairing toxin</keyword>
<feature type="disulfide bond" evidence="10">
    <location>
        <begin position="277"/>
        <end position="297"/>
    </location>
</feature>
<evidence type="ECO:0000256" key="4">
    <source>
        <dbReference type="ARBA" id="ARBA00022656"/>
    </source>
</evidence>
<dbReference type="Pfam" id="PF08516">
    <property type="entry name" value="ADAM_CR"/>
    <property type="match status" value="1"/>
</dbReference>
<dbReference type="GO" id="GO:0005886">
    <property type="term" value="C:plasma membrane"/>
    <property type="evidence" value="ECO:0007669"/>
    <property type="project" value="TreeGrafter"/>
</dbReference>
<dbReference type="SMART" id="SM00608">
    <property type="entry name" value="ACR"/>
    <property type="match status" value="1"/>
</dbReference>
<dbReference type="PANTHER" id="PTHR11905">
    <property type="entry name" value="ADAM A DISINTEGRIN AND METALLOPROTEASE DOMAIN"/>
    <property type="match status" value="1"/>
</dbReference>
<evidence type="ECO:0000256" key="6">
    <source>
        <dbReference type="ARBA" id="ARBA00022801"/>
    </source>
</evidence>
<keyword evidence="6" id="KW-0378">Hydrolase</keyword>
<dbReference type="FunFam" id="3.40.390.10:FF:000002">
    <property type="entry name" value="Disintegrin and metalloproteinase domain-containing protein 22"/>
    <property type="match status" value="1"/>
</dbReference>
<keyword evidence="5 11" id="KW-0479">Metal-binding</keyword>
<evidence type="ECO:0000256" key="1">
    <source>
        <dbReference type="ARBA" id="ARBA00001947"/>
    </source>
</evidence>
<feature type="disulfide bond" evidence="11">
    <location>
        <begin position="168"/>
        <end position="173"/>
    </location>
</feature>
<evidence type="ECO:0000256" key="2">
    <source>
        <dbReference type="ARBA" id="ARBA00004613"/>
    </source>
</evidence>
<keyword evidence="13" id="KW-0472">Membrane</keyword>
<evidence type="ECO:0000313" key="17">
    <source>
        <dbReference type="RefSeq" id="XP_013925301.1"/>
    </source>
</evidence>
<keyword evidence="13" id="KW-1133">Transmembrane helix</keyword>
<keyword evidence="7 11" id="KW-0862">Zinc</keyword>
<name>A0A6I9YME4_9SAUR</name>
<feature type="binding site" evidence="11">
    <location>
        <position position="161"/>
    </location>
    <ligand>
        <name>Zn(2+)</name>
        <dbReference type="ChEBI" id="CHEBI:29105"/>
        <note>catalytic</note>
    </ligand>
</feature>
<proteinExistence type="predicted"/>
<dbReference type="Pfam" id="PF01421">
    <property type="entry name" value="Reprolysin"/>
    <property type="match status" value="1"/>
</dbReference>
<evidence type="ECO:0000256" key="10">
    <source>
        <dbReference type="PROSITE-ProRule" id="PRU00068"/>
    </source>
</evidence>
<dbReference type="RefSeq" id="XP_013925301.1">
    <property type="nucleotide sequence ID" value="XM_014069826.1"/>
</dbReference>
<evidence type="ECO:0000259" key="15">
    <source>
        <dbReference type="PROSITE" id="PS50215"/>
    </source>
</evidence>
<dbReference type="InterPro" id="IPR024079">
    <property type="entry name" value="MetalloPept_cat_dom_sf"/>
</dbReference>
<dbReference type="InterPro" id="IPR006586">
    <property type="entry name" value="ADAM_Cys-rich"/>
</dbReference>
<feature type="region of interest" description="Disordered" evidence="12">
    <location>
        <begin position="582"/>
        <end position="629"/>
    </location>
</feature>
<feature type="compositionally biased region" description="Pro residues" evidence="12">
    <location>
        <begin position="615"/>
        <end position="629"/>
    </location>
</feature>
<dbReference type="PRINTS" id="PR00289">
    <property type="entry name" value="DISINTEGRIN"/>
</dbReference>
<feature type="active site" evidence="11">
    <location>
        <position position="152"/>
    </location>
</feature>
<dbReference type="GO" id="GO:0006508">
    <property type="term" value="P:proteolysis"/>
    <property type="evidence" value="ECO:0007669"/>
    <property type="project" value="InterPro"/>
</dbReference>
<dbReference type="GO" id="GO:0090729">
    <property type="term" value="F:toxin activity"/>
    <property type="evidence" value="ECO:0007669"/>
    <property type="project" value="UniProtKB-KW"/>
</dbReference>
<dbReference type="PANTHER" id="PTHR11905:SF32">
    <property type="entry name" value="DISINTEGRIN AND METALLOPROTEINASE DOMAIN-CONTAINING PROTEIN 28"/>
    <property type="match status" value="1"/>
</dbReference>
<keyword evidence="8 11" id="KW-1015">Disulfide bond</keyword>
<keyword evidence="17" id="KW-0482">Metalloprotease</keyword>
<dbReference type="GeneID" id="106551683"/>
<feature type="binding site" evidence="11">
    <location>
        <position position="151"/>
    </location>
    <ligand>
        <name>Zn(2+)</name>
        <dbReference type="ChEBI" id="CHEBI:29105"/>
        <note>catalytic</note>
    </ligand>
</feature>
<feature type="domain" description="Disintegrin" evidence="14">
    <location>
        <begin position="219"/>
        <end position="305"/>
    </location>
</feature>
<comment type="subcellular location">
    <subcellularLocation>
        <location evidence="2">Secreted</location>
    </subcellularLocation>
</comment>
<dbReference type="GO" id="GO:0005576">
    <property type="term" value="C:extracellular region"/>
    <property type="evidence" value="ECO:0007669"/>
    <property type="project" value="UniProtKB-SubCell"/>
</dbReference>
<dbReference type="InterPro" id="IPR036436">
    <property type="entry name" value="Disintegrin_dom_sf"/>
</dbReference>
<reference evidence="17" key="1">
    <citation type="submission" date="2025-08" db="UniProtKB">
        <authorList>
            <consortium name="RefSeq"/>
        </authorList>
    </citation>
    <scope>IDENTIFICATION</scope>
</reference>
<dbReference type="CDD" id="cd04269">
    <property type="entry name" value="ZnMc_adamalysin_II_like"/>
    <property type="match status" value="1"/>
</dbReference>
<feature type="region of interest" description="Disordered" evidence="12">
    <location>
        <begin position="512"/>
        <end position="538"/>
    </location>
</feature>
<keyword evidence="13" id="KW-0812">Transmembrane</keyword>
<comment type="cofactor">
    <cofactor evidence="1">
        <name>Zn(2+)</name>
        <dbReference type="ChEBI" id="CHEBI:29105"/>
    </cofactor>
</comment>
<dbReference type="InterPro" id="IPR001762">
    <property type="entry name" value="Disintegrin_dom"/>
</dbReference>
<dbReference type="SUPFAM" id="SSF57552">
    <property type="entry name" value="Blood coagulation inhibitor (disintegrin)"/>
    <property type="match status" value="1"/>
</dbReference>
<evidence type="ECO:0000256" key="5">
    <source>
        <dbReference type="ARBA" id="ARBA00022723"/>
    </source>
</evidence>
<feature type="disulfide bond" evidence="11">
    <location>
        <begin position="126"/>
        <end position="206"/>
    </location>
</feature>
<dbReference type="Gene3D" id="4.10.70.10">
    <property type="entry name" value="Disintegrin domain"/>
    <property type="match status" value="1"/>
</dbReference>
<dbReference type="CTD" id="10863"/>
<evidence type="ECO:0000256" key="12">
    <source>
        <dbReference type="SAM" id="MobiDB-lite"/>
    </source>
</evidence>
<dbReference type="GO" id="GO:0004222">
    <property type="term" value="F:metalloendopeptidase activity"/>
    <property type="evidence" value="ECO:0007669"/>
    <property type="project" value="InterPro"/>
</dbReference>
<gene>
    <name evidence="17" type="primary">ADAM28</name>
</gene>
<keyword evidence="4" id="KW-0800">Toxin</keyword>
<dbReference type="SUPFAM" id="SSF55486">
    <property type="entry name" value="Metalloproteases ('zincins'), catalytic domain"/>
    <property type="match status" value="1"/>
</dbReference>
<feature type="disulfide bond" evidence="11">
    <location>
        <begin position="166"/>
        <end position="190"/>
    </location>
</feature>
<feature type="binding site" evidence="11">
    <location>
        <position position="155"/>
    </location>
    <ligand>
        <name>Zn(2+)</name>
        <dbReference type="ChEBI" id="CHEBI:29105"/>
        <note>catalytic</note>
    </ligand>
</feature>
<dbReference type="PROSITE" id="PS50215">
    <property type="entry name" value="ADAM_MEPRO"/>
    <property type="match status" value="1"/>
</dbReference>
<dbReference type="PROSITE" id="PS50214">
    <property type="entry name" value="DISINTEGRIN_2"/>
    <property type="match status" value="1"/>
</dbReference>
<dbReference type="Pfam" id="PF00200">
    <property type="entry name" value="Disintegrin"/>
    <property type="match status" value="1"/>
</dbReference>
<dbReference type="InterPro" id="IPR018358">
    <property type="entry name" value="Disintegrin_CS"/>
</dbReference>
<dbReference type="OrthoDB" id="5951731at2759"/>
<organism evidence="16 17">
    <name type="scientific">Thamnophis sirtalis</name>
    <dbReference type="NCBI Taxonomy" id="35019"/>
    <lineage>
        <taxon>Eukaryota</taxon>
        <taxon>Metazoa</taxon>
        <taxon>Chordata</taxon>
        <taxon>Craniata</taxon>
        <taxon>Vertebrata</taxon>
        <taxon>Euteleostomi</taxon>
        <taxon>Lepidosauria</taxon>
        <taxon>Squamata</taxon>
        <taxon>Bifurcata</taxon>
        <taxon>Unidentata</taxon>
        <taxon>Episquamata</taxon>
        <taxon>Toxicofera</taxon>
        <taxon>Serpentes</taxon>
        <taxon>Colubroidea</taxon>
        <taxon>Colubridae</taxon>
        <taxon>Natricinae</taxon>
        <taxon>Thamnophis</taxon>
    </lineage>
</organism>
<evidence type="ECO:0000256" key="11">
    <source>
        <dbReference type="PROSITE-ProRule" id="PRU00276"/>
    </source>
</evidence>
<dbReference type="FunFam" id="4.10.70.10:FF:000001">
    <property type="entry name" value="Disintegrin and metalloproteinase domain-containing protein 22"/>
    <property type="match status" value="1"/>
</dbReference>
<keyword evidence="17" id="KW-0645">Protease</keyword>
<evidence type="ECO:0000256" key="13">
    <source>
        <dbReference type="SAM" id="Phobius"/>
    </source>
</evidence>
<evidence type="ECO:0000313" key="16">
    <source>
        <dbReference type="Proteomes" id="UP000504617"/>
    </source>
</evidence>
<dbReference type="Proteomes" id="UP000504617">
    <property type="component" value="Unplaced"/>
</dbReference>
<dbReference type="InterPro" id="IPR001590">
    <property type="entry name" value="Peptidase_M12B"/>
</dbReference>
<evidence type="ECO:0000256" key="8">
    <source>
        <dbReference type="ARBA" id="ARBA00023157"/>
    </source>
</evidence>
<protein>
    <submittedName>
        <fullName evidence="17">Disintegrin and metalloproteinase domain-containing protein 28</fullName>
    </submittedName>
</protein>
<dbReference type="AlphaFoldDB" id="A0A6I9YME4"/>
<evidence type="ECO:0000256" key="9">
    <source>
        <dbReference type="ARBA" id="ARBA00023240"/>
    </source>
</evidence>
<evidence type="ECO:0000256" key="3">
    <source>
        <dbReference type="ARBA" id="ARBA00022525"/>
    </source>
</evidence>
<accession>A0A6I9YME4</accession>
<keyword evidence="16" id="KW-1185">Reference proteome</keyword>
<dbReference type="PROSITE" id="PS00427">
    <property type="entry name" value="DISINTEGRIN_1"/>
    <property type="match status" value="1"/>
</dbReference>
<sequence length="629" mass="68990">MSMNIEKQEYLQARKYVEFYVAADNRVFRKYNRNITEVRLRIFDMVNYISTVYKVLKIHIAFIGLEIWSDADKIEINEAAGVTLDRFAKWRESVLKMRKNNDIAELLTGIDFTGPTVGLAFISTMCSPSFSTAIIQDHGSNPLVTASTMAHEMGHIFGMEHDSDKCTCKSGRCIMGAQQSYTPPQEFSSCSLQEFQNFILKKSPQCLLNKPTGKDIISPAICGNDFVEEGEECDCGSPEECKNDCCDAATCKLKPGAKCADGECCEKCQFKEGGTVCRTKKHDCDLPELCTGQSAQCPLDRFSVNGGPCQNNQGYCYMGKCPTLANQCIALWGPNGKVGPDSCFAVNRKGVYYGHCRKVNDNYIPCKPKALKCGKLYCTGGTHMPADGNLVAFPICKGSFAIGNEIEVGQVHPGTKCGEGMVCKDGECVQIETAYRSTNCSQKCPGHSVCDHELQCQCQEGTTPPYCDPTGNKNIIIIIVVTVVLVSVAMAILFAVLFRCYILKKKQGDSSIHKSAPAATNPSLSGPDHKWKQHLGPVSKDPGINSSRFLLPIPSQSNTPEVHVKIPDEPLRHKYENARMPIVKPNIPPPPVPNIYPAMTKRINPAPSSHLQSEPAPPPPPPQALKPTK</sequence>
<dbReference type="KEGG" id="tsr:106551683"/>
<feature type="transmembrane region" description="Helical" evidence="13">
    <location>
        <begin position="475"/>
        <end position="498"/>
    </location>
</feature>
<dbReference type="SMART" id="SM00050">
    <property type="entry name" value="DISIN"/>
    <property type="match status" value="1"/>
</dbReference>
<dbReference type="Gene3D" id="3.40.390.10">
    <property type="entry name" value="Collagenase (Catalytic Domain)"/>
    <property type="match status" value="1"/>
</dbReference>
<dbReference type="GO" id="GO:0046872">
    <property type="term" value="F:metal ion binding"/>
    <property type="evidence" value="ECO:0007669"/>
    <property type="project" value="UniProtKB-KW"/>
</dbReference>
<dbReference type="InterPro" id="IPR034027">
    <property type="entry name" value="Reprolysin_adamalysin"/>
</dbReference>
<evidence type="ECO:0000256" key="7">
    <source>
        <dbReference type="ARBA" id="ARBA00022833"/>
    </source>
</evidence>
<evidence type="ECO:0000259" key="14">
    <source>
        <dbReference type="PROSITE" id="PS50214"/>
    </source>
</evidence>
<feature type="domain" description="Peptidase M12B" evidence="15">
    <location>
        <begin position="15"/>
        <end position="211"/>
    </location>
</feature>
<keyword evidence="3" id="KW-0964">Secreted</keyword>